<evidence type="ECO:0008006" key="4">
    <source>
        <dbReference type="Google" id="ProtNLM"/>
    </source>
</evidence>
<dbReference type="PANTHER" id="PTHR35275:SF1">
    <property type="entry name" value="OS07G0585900 PROTEIN"/>
    <property type="match status" value="1"/>
</dbReference>
<dbReference type="OrthoDB" id="1932497at2759"/>
<protein>
    <recommendedName>
        <fullName evidence="4">ZCF37</fullName>
    </recommendedName>
</protein>
<evidence type="ECO:0000256" key="1">
    <source>
        <dbReference type="SAM" id="Phobius"/>
    </source>
</evidence>
<evidence type="ECO:0000313" key="3">
    <source>
        <dbReference type="Proteomes" id="UP001055439"/>
    </source>
</evidence>
<keyword evidence="1" id="KW-1133">Transmembrane helix</keyword>
<dbReference type="EMBL" id="CP097506">
    <property type="protein sequence ID" value="URD96483.1"/>
    <property type="molecule type" value="Genomic_DNA"/>
</dbReference>
<dbReference type="AlphaFoldDB" id="A0A9E7FM86"/>
<keyword evidence="1" id="KW-0812">Transmembrane</keyword>
<dbReference type="PANTHER" id="PTHR35275">
    <property type="entry name" value="ZCF37"/>
    <property type="match status" value="1"/>
</dbReference>
<reference evidence="2" key="1">
    <citation type="submission" date="2022-05" db="EMBL/GenBank/DDBJ databases">
        <title>The Musa troglodytarum L. genome provides insights into the mechanism of non-climacteric behaviour and enrichment of carotenoids.</title>
        <authorList>
            <person name="Wang J."/>
        </authorList>
    </citation>
    <scope>NUCLEOTIDE SEQUENCE</scope>
    <source>
        <tissue evidence="2">Leaf</tissue>
    </source>
</reference>
<dbReference type="Proteomes" id="UP001055439">
    <property type="component" value="Chromosome 4"/>
</dbReference>
<feature type="transmembrane region" description="Helical" evidence="1">
    <location>
        <begin position="159"/>
        <end position="189"/>
    </location>
</feature>
<keyword evidence="3" id="KW-1185">Reference proteome</keyword>
<sequence>MPSGFRIPSCSLAQAMVCGLRSLKRVDKSWSPKAPKKKKADKKNPYSTRGLDKFAAVLADLEERRAKIMANAGPQDASTSVWFMYSESSECVPILLRHNDHVSPQPMPPAVADADSEDVKEVIPLVGSKDEKEVIKEMVAVPEREVKNRWSWRNRRPSYYWPLVMVLILFCLLMFGRVLAICCTSIWWYMVPIMQGEGKAQRRLVKRKKKKTKDDRRMSDKSLVVAPSSYQAKKVERTCK</sequence>
<evidence type="ECO:0000313" key="2">
    <source>
        <dbReference type="EMBL" id="URD96483.1"/>
    </source>
</evidence>
<gene>
    <name evidence="2" type="ORF">MUK42_31289</name>
</gene>
<dbReference type="InterPro" id="IPR045880">
    <property type="entry name" value="ZCF37"/>
</dbReference>
<keyword evidence="1" id="KW-0472">Membrane</keyword>
<proteinExistence type="predicted"/>
<name>A0A9E7FM86_9LILI</name>
<accession>A0A9E7FM86</accession>
<organism evidence="2 3">
    <name type="scientific">Musa troglodytarum</name>
    <name type="common">fe'i banana</name>
    <dbReference type="NCBI Taxonomy" id="320322"/>
    <lineage>
        <taxon>Eukaryota</taxon>
        <taxon>Viridiplantae</taxon>
        <taxon>Streptophyta</taxon>
        <taxon>Embryophyta</taxon>
        <taxon>Tracheophyta</taxon>
        <taxon>Spermatophyta</taxon>
        <taxon>Magnoliopsida</taxon>
        <taxon>Liliopsida</taxon>
        <taxon>Zingiberales</taxon>
        <taxon>Musaceae</taxon>
        <taxon>Musa</taxon>
    </lineage>
</organism>